<dbReference type="InterPro" id="IPR003959">
    <property type="entry name" value="ATPase_AAA_core"/>
</dbReference>
<keyword evidence="8" id="KW-1185">Reference proteome</keyword>
<comment type="subcellular location">
    <subcellularLocation>
        <location evidence="1">Mitochondrion outer membrane</location>
        <topology evidence="1">Single-pass membrane protein</topology>
    </subcellularLocation>
</comment>
<feature type="region of interest" description="Disordered" evidence="5">
    <location>
        <begin position="38"/>
        <end position="153"/>
    </location>
</feature>
<keyword evidence="3" id="KW-1000">Mitochondrion outer membrane</keyword>
<keyword evidence="3" id="KW-0472">Membrane</keyword>
<organism evidence="7 8">
    <name type="scientific">Sporothrix eucalyptigena</name>
    <dbReference type="NCBI Taxonomy" id="1812306"/>
    <lineage>
        <taxon>Eukaryota</taxon>
        <taxon>Fungi</taxon>
        <taxon>Dikarya</taxon>
        <taxon>Ascomycota</taxon>
        <taxon>Pezizomycotina</taxon>
        <taxon>Sordariomycetes</taxon>
        <taxon>Sordariomycetidae</taxon>
        <taxon>Ophiostomatales</taxon>
        <taxon>Ophiostomataceae</taxon>
        <taxon>Sporothrix</taxon>
    </lineage>
</organism>
<feature type="domain" description="AAA+ ATPase" evidence="6">
    <location>
        <begin position="822"/>
        <end position="957"/>
    </location>
</feature>
<evidence type="ECO:0000256" key="1">
    <source>
        <dbReference type="ARBA" id="ARBA00004572"/>
    </source>
</evidence>
<keyword evidence="2" id="KW-0547">Nucleotide-binding</keyword>
<evidence type="ECO:0000256" key="5">
    <source>
        <dbReference type="SAM" id="MobiDB-lite"/>
    </source>
</evidence>
<dbReference type="InterPro" id="IPR051701">
    <property type="entry name" value="Mito_OM_Translocase_MSP1"/>
</dbReference>
<protein>
    <recommendedName>
        <fullName evidence="6">AAA+ ATPase domain-containing protein</fullName>
    </recommendedName>
</protein>
<evidence type="ECO:0000256" key="4">
    <source>
        <dbReference type="ARBA" id="ARBA00022840"/>
    </source>
</evidence>
<evidence type="ECO:0000256" key="3">
    <source>
        <dbReference type="ARBA" id="ARBA00022787"/>
    </source>
</evidence>
<dbReference type="SMART" id="SM00382">
    <property type="entry name" value="AAA"/>
    <property type="match status" value="1"/>
</dbReference>
<evidence type="ECO:0000313" key="7">
    <source>
        <dbReference type="EMBL" id="CAK7217486.1"/>
    </source>
</evidence>
<sequence length="1099" mass="118492">MHSVGARALQSVAAVPKHYRRAIVCRRLTLGAVRGFISSPARPALPDDPNSARDDDPAPNNSANGGIGVSEVDGSAGQETSSAASPSASSNNTSAGPGSSFAPQAPTTSTIPVPPAEVNSSDSFKEAISSTTSSTGRGRAGRSRSSDGMPAITLPDWFLNDRVRLHGQRKTASTAPSTFSSDLAAASSLIFPKPSDQASSVLPFSSDPPSSAAAPPVDALDIASLSLKDRETIHQYLDAWLDGAAWDARKVAQAAAHLRDGQQIEAVARRGAAVAAAASYAAAVLAYHPEITQGLPVLSFGNATEKAVKETLEKSSLYALARAADDAVAQGTSTSTDSGERLVFRELYSTIATELLAVSPAKSAKDLKRPVSVLTILNYKGRSKATAAIDDVARALSTHVVHLDASSIADIVGPYLGQTAYWARGNIAMLGYSAALKNGQSVSRFPSNNDEDGDGSFSIPRLPVSITRSAGVSRLSMRALIPAETDDRWEELKINNVLEAIVRVADATTAASPSAAKLTPVSTDPHRLILHIHNFLELSSSAEGAQILHKLRGLVDRFWQKGRKIVLVGSTSTDMNACPALLEKAEELRQEECHIIPYRVAETPATRAMEAQDTFDENMRNIRAMISALTGSPLDQNALTWGTNGSGPDGPSTELKTALSSTIYDVHWVYRFAAQVIGNSGHASSLPRSSRSSSSPSWMHTLDKHSFIQALRSIQDQDQMWKEIAGAQGPYYSPLTVNRSDDTDAEPTREIRVGGILKKVSFNDYNDYEKKFLPDLIDASDIKTTFDDIVIPEEVKESLKALTSLSLIRPEAFLYGVLAAERIPGCLLYGPPGTGKTLMAKAVAKQSGANMLEISAASINDMWVGNSEKNVQALFSLARKLSPVVIFLDEADALLGTRTTRPGRGGHRETINQFLREWDGLTSNMKAFIMVATNRPFDLDEAVLRRLPRRILVDLPLREGRLAILRVMLRDELLDNETVSLEKLAADTELYSGSDLKNLCVAAAMEAVREEVRAQAAHTGPDPFVFPERRVLSGRHFERALREIGASISEDMSSLQAIRRFDERYGDNSSKRRRKRKGLGFEVVQGPPQSEEARVRQQA</sequence>
<dbReference type="InterPro" id="IPR003593">
    <property type="entry name" value="AAA+_ATPase"/>
</dbReference>
<feature type="region of interest" description="Disordered" evidence="5">
    <location>
        <begin position="1066"/>
        <end position="1099"/>
    </location>
</feature>
<comment type="caution">
    <text evidence="7">The sequence shown here is derived from an EMBL/GenBank/DDBJ whole genome shotgun (WGS) entry which is preliminary data.</text>
</comment>
<gene>
    <name evidence="7" type="ORF">SEUCBS140593_003224</name>
</gene>
<dbReference type="Pfam" id="PF17862">
    <property type="entry name" value="AAA_lid_3"/>
    <property type="match status" value="1"/>
</dbReference>
<name>A0ABP0BD60_9PEZI</name>
<dbReference type="EMBL" id="CAWUHD010000024">
    <property type="protein sequence ID" value="CAK7217486.1"/>
    <property type="molecule type" value="Genomic_DNA"/>
</dbReference>
<feature type="compositionally biased region" description="Polar residues" evidence="5">
    <location>
        <begin position="101"/>
        <end position="111"/>
    </location>
</feature>
<dbReference type="PANTHER" id="PTHR45644">
    <property type="entry name" value="AAA ATPASE, PUTATIVE (AFU_ORTHOLOGUE AFUA_2G12920)-RELATED-RELATED"/>
    <property type="match status" value="1"/>
</dbReference>
<dbReference type="Proteomes" id="UP001642482">
    <property type="component" value="Unassembled WGS sequence"/>
</dbReference>
<proteinExistence type="predicted"/>
<dbReference type="InterPro" id="IPR041569">
    <property type="entry name" value="AAA_lid_3"/>
</dbReference>
<dbReference type="Pfam" id="PF00004">
    <property type="entry name" value="AAA"/>
    <property type="match status" value="1"/>
</dbReference>
<dbReference type="SUPFAM" id="SSF52540">
    <property type="entry name" value="P-loop containing nucleoside triphosphate hydrolases"/>
    <property type="match status" value="1"/>
</dbReference>
<evidence type="ECO:0000313" key="8">
    <source>
        <dbReference type="Proteomes" id="UP001642482"/>
    </source>
</evidence>
<evidence type="ECO:0000256" key="2">
    <source>
        <dbReference type="ARBA" id="ARBA00022741"/>
    </source>
</evidence>
<dbReference type="Gene3D" id="3.40.50.300">
    <property type="entry name" value="P-loop containing nucleotide triphosphate hydrolases"/>
    <property type="match status" value="1"/>
</dbReference>
<dbReference type="InterPro" id="IPR027417">
    <property type="entry name" value="P-loop_NTPase"/>
</dbReference>
<reference evidence="7 8" key="1">
    <citation type="submission" date="2024-01" db="EMBL/GenBank/DDBJ databases">
        <authorList>
            <person name="Allen C."/>
            <person name="Tagirdzhanova G."/>
        </authorList>
    </citation>
    <scope>NUCLEOTIDE SEQUENCE [LARGE SCALE GENOMIC DNA]</scope>
</reference>
<accession>A0ABP0BD60</accession>
<keyword evidence="4" id="KW-0067">ATP-binding</keyword>
<feature type="compositionally biased region" description="Low complexity" evidence="5">
    <location>
        <begin position="80"/>
        <end position="100"/>
    </location>
</feature>
<dbReference type="PANTHER" id="PTHR45644:SF56">
    <property type="entry name" value="AAA ATPASE, PUTATIVE (AFU_ORTHOLOGUE AFUA_2G12920)-RELATED"/>
    <property type="match status" value="1"/>
</dbReference>
<evidence type="ECO:0000259" key="6">
    <source>
        <dbReference type="SMART" id="SM00382"/>
    </source>
</evidence>
<dbReference type="Gene3D" id="1.10.8.60">
    <property type="match status" value="1"/>
</dbReference>
<keyword evidence="3" id="KW-0496">Mitochondrion</keyword>